<organism evidence="1 2">
    <name type="scientific">Candidatus Yanofskybacteria bacterium RIFCSPHIGHO2_02_FULL_39_10</name>
    <dbReference type="NCBI Taxonomy" id="1802674"/>
    <lineage>
        <taxon>Bacteria</taxon>
        <taxon>Candidatus Yanofskyibacteriota</taxon>
    </lineage>
</organism>
<reference evidence="1 2" key="1">
    <citation type="journal article" date="2016" name="Nat. Commun.">
        <title>Thousands of microbial genomes shed light on interconnected biogeochemical processes in an aquifer system.</title>
        <authorList>
            <person name="Anantharaman K."/>
            <person name="Brown C.T."/>
            <person name="Hug L.A."/>
            <person name="Sharon I."/>
            <person name="Castelle C.J."/>
            <person name="Probst A.J."/>
            <person name="Thomas B.C."/>
            <person name="Singh A."/>
            <person name="Wilkins M.J."/>
            <person name="Karaoz U."/>
            <person name="Brodie E.L."/>
            <person name="Williams K.H."/>
            <person name="Hubbard S.S."/>
            <person name="Banfield J.F."/>
        </authorList>
    </citation>
    <scope>NUCLEOTIDE SEQUENCE [LARGE SCALE GENOMIC DNA]</scope>
</reference>
<dbReference type="EMBL" id="MGJO01000041">
    <property type="protein sequence ID" value="OGN08752.1"/>
    <property type="molecule type" value="Genomic_DNA"/>
</dbReference>
<comment type="caution">
    <text evidence="1">The sequence shown here is derived from an EMBL/GenBank/DDBJ whole genome shotgun (WGS) entry which is preliminary data.</text>
</comment>
<accession>A0A1F8F6H6</accession>
<sequence>MSRKVSTYRPSYRLAQLLDLDSIGVGLEDWRFVHGGCLFVARSSRFHGATATQVAAMNWASGAKIPPVMAVSHEKPGESDGNGGKPLFDGCYHRHYSPYAMAVVTLDCLGEAKPRKIKVYFCDISYHEHNAFANVDNTCKGTFVVPIVD</sequence>
<proteinExistence type="predicted"/>
<name>A0A1F8F6H6_9BACT</name>
<gene>
    <name evidence="1" type="ORF">A3C61_02380</name>
</gene>
<evidence type="ECO:0000313" key="1">
    <source>
        <dbReference type="EMBL" id="OGN08752.1"/>
    </source>
</evidence>
<evidence type="ECO:0000313" key="2">
    <source>
        <dbReference type="Proteomes" id="UP000178908"/>
    </source>
</evidence>
<dbReference type="Proteomes" id="UP000178908">
    <property type="component" value="Unassembled WGS sequence"/>
</dbReference>
<protein>
    <submittedName>
        <fullName evidence="1">Uncharacterized protein</fullName>
    </submittedName>
</protein>
<dbReference type="AlphaFoldDB" id="A0A1F8F6H6"/>